<organism evidence="1">
    <name type="scientific">Zea mays</name>
    <name type="common">Maize</name>
    <dbReference type="NCBI Taxonomy" id="4577"/>
    <lineage>
        <taxon>Eukaryota</taxon>
        <taxon>Viridiplantae</taxon>
        <taxon>Streptophyta</taxon>
        <taxon>Embryophyta</taxon>
        <taxon>Tracheophyta</taxon>
        <taxon>Spermatophyta</taxon>
        <taxon>Magnoliopsida</taxon>
        <taxon>Liliopsida</taxon>
        <taxon>Poales</taxon>
        <taxon>Poaceae</taxon>
        <taxon>PACMAD clade</taxon>
        <taxon>Panicoideae</taxon>
        <taxon>Andropogonodae</taxon>
        <taxon>Andropogoneae</taxon>
        <taxon>Tripsacinae</taxon>
        <taxon>Zea</taxon>
    </lineage>
</organism>
<name>C0P9W6_MAIZE</name>
<reference evidence="1" key="2">
    <citation type="submission" date="2012-06" db="EMBL/GenBank/DDBJ databases">
        <authorList>
            <person name="Yu Y."/>
            <person name="Currie J."/>
            <person name="Lomeli R."/>
            <person name="Angelova A."/>
            <person name="Collura K."/>
            <person name="Wissotski M."/>
            <person name="Campos D."/>
            <person name="Kudrna D."/>
            <person name="Golser W."/>
            <person name="Ashely E."/>
            <person name="Descour A."/>
            <person name="Fernandes J."/>
            <person name="Soderlund C."/>
            <person name="Walbot V."/>
        </authorList>
    </citation>
    <scope>NUCLEOTIDE SEQUENCE</scope>
    <source>
        <strain evidence="1">B73</strain>
    </source>
</reference>
<proteinExistence type="evidence at transcript level"/>
<sequence>MFFGCRHRAIQSQSFKVHSTGSEITTRPGNFRSSPNSGSYLCLQTSSSHFFLPQLLLYCLLPCLLCKIRPRILILSRINF</sequence>
<evidence type="ECO:0000313" key="1">
    <source>
        <dbReference type="EMBL" id="ACN30961.1"/>
    </source>
</evidence>
<protein>
    <submittedName>
        <fullName evidence="1">Uncharacterized protein</fullName>
    </submittedName>
</protein>
<accession>C0P9W6</accession>
<dbReference type="EMBL" id="BT065085">
    <property type="protein sequence ID" value="ACN30961.1"/>
    <property type="molecule type" value="mRNA"/>
</dbReference>
<dbReference type="AlphaFoldDB" id="C0P9W6"/>
<reference evidence="1" key="1">
    <citation type="journal article" date="2009" name="PLoS Genet.">
        <title>Sequencing, mapping, and analysis of 27,455 maize full-length cDNAs.</title>
        <authorList>
            <person name="Soderlund C."/>
            <person name="Descour A."/>
            <person name="Kudrna D."/>
            <person name="Bomhoff M."/>
            <person name="Boyd L."/>
            <person name="Currie J."/>
            <person name="Angelova A."/>
            <person name="Collura K."/>
            <person name="Wissotski M."/>
            <person name="Ashley E."/>
            <person name="Morrow D."/>
            <person name="Fernandes J."/>
            <person name="Walbot V."/>
            <person name="Yu Y."/>
        </authorList>
    </citation>
    <scope>NUCLEOTIDE SEQUENCE</scope>
    <source>
        <strain evidence="1">B73</strain>
    </source>
</reference>